<evidence type="ECO:0000313" key="2">
    <source>
        <dbReference type="Proteomes" id="UP000196084"/>
    </source>
</evidence>
<comment type="caution">
    <text evidence="1">The sequence shown here is derived from an EMBL/GenBank/DDBJ whole genome shotgun (WGS) entry which is preliminary data.</text>
</comment>
<organism evidence="1 2">
    <name type="scientific">Natronolimnobius baerhuensis</name>
    <dbReference type="NCBI Taxonomy" id="253108"/>
    <lineage>
        <taxon>Archaea</taxon>
        <taxon>Methanobacteriati</taxon>
        <taxon>Methanobacteriota</taxon>
        <taxon>Stenosarchaea group</taxon>
        <taxon>Halobacteria</taxon>
        <taxon>Halobacteriales</taxon>
        <taxon>Natrialbaceae</taxon>
        <taxon>Natronolimnobius</taxon>
    </lineage>
</organism>
<evidence type="ECO:0000313" key="1">
    <source>
        <dbReference type="EMBL" id="OVE82958.1"/>
    </source>
</evidence>
<dbReference type="EMBL" id="MWPH01000005">
    <property type="protein sequence ID" value="OVE82958.1"/>
    <property type="molecule type" value="Genomic_DNA"/>
</dbReference>
<name>A0A202E450_9EURY</name>
<protein>
    <submittedName>
        <fullName evidence="1">Uncharacterized protein</fullName>
    </submittedName>
</protein>
<dbReference type="AlphaFoldDB" id="A0A202E450"/>
<sequence>MTRRLLIHPTLVECNLPGETLLTLANSSNLTIKCLIDLLQISRANLRIGEKKQKLISSIGFSNCLAFWMLKRGYYHLEFGWLNTSRLLIRQLSLRVSS</sequence>
<dbReference type="Proteomes" id="UP000196084">
    <property type="component" value="Unassembled WGS sequence"/>
</dbReference>
<accession>A0A202E450</accession>
<keyword evidence="2" id="KW-1185">Reference proteome</keyword>
<reference evidence="1 2" key="1">
    <citation type="submission" date="2017-02" db="EMBL/GenBank/DDBJ databases">
        <title>Natronthermophilus aegyptiacus gen. nov.,sp. nov., an aerobic, extremely halophilic alkalithermophilic archaeon isolated from the athalassohaline Wadi An Natrun, Egypt.</title>
        <authorList>
            <person name="Zhao B."/>
        </authorList>
    </citation>
    <scope>NUCLEOTIDE SEQUENCE [LARGE SCALE GENOMIC DNA]</scope>
    <source>
        <strain evidence="1 2">CGMCC 1.3597</strain>
    </source>
</reference>
<gene>
    <name evidence="1" type="ORF">B2G88_18385</name>
</gene>
<proteinExistence type="predicted"/>